<dbReference type="Gene3D" id="3.40.50.300">
    <property type="entry name" value="P-loop containing nucleotide triphosphate hydrolases"/>
    <property type="match status" value="2"/>
</dbReference>
<gene>
    <name evidence="2" type="ORF">FHK81_09070</name>
</gene>
<dbReference type="GO" id="GO:0016887">
    <property type="term" value="F:ATP hydrolysis activity"/>
    <property type="evidence" value="ECO:0007669"/>
    <property type="project" value="InterPro"/>
</dbReference>
<dbReference type="InterPro" id="IPR027417">
    <property type="entry name" value="P-loop_NTPase"/>
</dbReference>
<dbReference type="CDD" id="cd00267">
    <property type="entry name" value="ABC_ATPase"/>
    <property type="match status" value="1"/>
</dbReference>
<feature type="domain" description="ATPase AAA-type core" evidence="1">
    <location>
        <begin position="28"/>
        <end position="52"/>
    </location>
</feature>
<dbReference type="InterPro" id="IPR003959">
    <property type="entry name" value="ATPase_AAA_core"/>
</dbReference>
<dbReference type="AlphaFoldDB" id="A0A558BAD5"/>
<dbReference type="GO" id="GO:0005524">
    <property type="term" value="F:ATP binding"/>
    <property type="evidence" value="ECO:0007669"/>
    <property type="project" value="InterPro"/>
</dbReference>
<dbReference type="EMBL" id="VMRX01000022">
    <property type="protein sequence ID" value="TVT33450.1"/>
    <property type="molecule type" value="Genomic_DNA"/>
</dbReference>
<dbReference type="Proteomes" id="UP000319142">
    <property type="component" value="Unassembled WGS sequence"/>
</dbReference>
<dbReference type="PIRSF" id="PIRSF029347">
    <property type="entry name" value="RecF"/>
    <property type="match status" value="1"/>
</dbReference>
<dbReference type="GO" id="GO:0000731">
    <property type="term" value="P:DNA synthesis involved in DNA repair"/>
    <property type="evidence" value="ECO:0007669"/>
    <property type="project" value="TreeGrafter"/>
</dbReference>
<dbReference type="SUPFAM" id="SSF52540">
    <property type="entry name" value="P-loop containing nucleoside triphosphate hydrolases"/>
    <property type="match status" value="1"/>
</dbReference>
<dbReference type="PANTHER" id="PTHR32182:SF22">
    <property type="entry name" value="ATP-DEPENDENT ENDONUCLEASE, OLD FAMILY-RELATED"/>
    <property type="match status" value="1"/>
</dbReference>
<dbReference type="Pfam" id="PF13304">
    <property type="entry name" value="AAA_21"/>
    <property type="match status" value="2"/>
</dbReference>
<feature type="domain" description="ATPase AAA-type core" evidence="1">
    <location>
        <begin position="201"/>
        <end position="315"/>
    </location>
</feature>
<organism evidence="2 3">
    <name type="scientific">Marinobacter vinifirmus</name>
    <dbReference type="NCBI Taxonomy" id="355591"/>
    <lineage>
        <taxon>Bacteria</taxon>
        <taxon>Pseudomonadati</taxon>
        <taxon>Pseudomonadota</taxon>
        <taxon>Gammaproteobacteria</taxon>
        <taxon>Pseudomonadales</taxon>
        <taxon>Marinobacteraceae</taxon>
        <taxon>Marinobacter</taxon>
    </lineage>
</organism>
<protein>
    <submittedName>
        <fullName evidence="2">AAA family ATPase</fullName>
    </submittedName>
</protein>
<sequence length="367" mass="41606">MPKLGYLNHLKLSGFRSIKEMDLPLGRLNVLIGPNGAGKSNFINFFRFMNKLLQKDLQLYVAEQGGADAILHFGRKQTPLLEAKLRFDPNTYNCELAPTNDGRLVFKSEICQFYGYKIGYDGGVKLKKLAEPGATESGLPKPSTASIHGHVAGYIEDWKVYHFHDTSKTALVKQPCEVLDSERLREQGENLAAFLFEVQEHQPAAYQRIVSTIQRAAPFFHDFILEPDRHNDSKIRLRWKHKGNDAYFDAHSLSDGTLRFICLTTLLLQPKLPSVILLDEPELGLHPYAIQLLGSMLRSASENTQIIASTQSVTLANEFQPENVIVVEHRDNNSQFRRLEPKAFESWLEDYRLGDLWEKNLLGGTPL</sequence>
<evidence type="ECO:0000259" key="1">
    <source>
        <dbReference type="Pfam" id="PF13304"/>
    </source>
</evidence>
<reference evidence="2 3" key="1">
    <citation type="submission" date="2019-07" db="EMBL/GenBank/DDBJ databases">
        <title>The pathways for chlorine oxyanion respiration interact through the shared metabolite chlorate.</title>
        <authorList>
            <person name="Barnum T.P."/>
            <person name="Cheng Y."/>
            <person name="Hill K.A."/>
            <person name="Lucas L.N."/>
            <person name="Carlson H.K."/>
            <person name="Coates J.D."/>
        </authorList>
    </citation>
    <scope>NUCLEOTIDE SEQUENCE [LARGE SCALE GENOMIC DNA]</scope>
    <source>
        <strain evidence="2">UCB</strain>
    </source>
</reference>
<accession>A0A558BAD5</accession>
<dbReference type="PANTHER" id="PTHR32182">
    <property type="entry name" value="DNA REPLICATION AND REPAIR PROTEIN RECF"/>
    <property type="match status" value="1"/>
</dbReference>
<dbReference type="InterPro" id="IPR014555">
    <property type="entry name" value="RecF-like"/>
</dbReference>
<evidence type="ECO:0000313" key="2">
    <source>
        <dbReference type="EMBL" id="TVT33450.1"/>
    </source>
</evidence>
<comment type="caution">
    <text evidence="2">The sequence shown here is derived from an EMBL/GenBank/DDBJ whole genome shotgun (WGS) entry which is preliminary data.</text>
</comment>
<evidence type="ECO:0000313" key="3">
    <source>
        <dbReference type="Proteomes" id="UP000319142"/>
    </source>
</evidence>
<proteinExistence type="predicted"/>
<dbReference type="RefSeq" id="WP_273133508.1">
    <property type="nucleotide sequence ID" value="NZ_VMRX01000022.1"/>
</dbReference>
<name>A0A558BAD5_9GAMM</name>
<dbReference type="GO" id="GO:0006302">
    <property type="term" value="P:double-strand break repair"/>
    <property type="evidence" value="ECO:0007669"/>
    <property type="project" value="TreeGrafter"/>
</dbReference>